<dbReference type="EMBL" id="JACNMF010000005">
    <property type="protein sequence ID" value="MBC3759675.1"/>
    <property type="molecule type" value="Genomic_DNA"/>
</dbReference>
<dbReference type="InterPro" id="IPR024775">
    <property type="entry name" value="DinB-like"/>
</dbReference>
<keyword evidence="3" id="KW-1185">Reference proteome</keyword>
<comment type="caution">
    <text evidence="2">The sequence shown here is derived from an EMBL/GenBank/DDBJ whole genome shotgun (WGS) entry which is preliminary data.</text>
</comment>
<dbReference type="RefSeq" id="WP_186563643.1">
    <property type="nucleotide sequence ID" value="NZ_JACNMF010000005.1"/>
</dbReference>
<accession>A0A923HI08</accession>
<evidence type="ECO:0000313" key="3">
    <source>
        <dbReference type="Proteomes" id="UP000656244"/>
    </source>
</evidence>
<dbReference type="Proteomes" id="UP000656244">
    <property type="component" value="Unassembled WGS sequence"/>
</dbReference>
<dbReference type="Pfam" id="PF12867">
    <property type="entry name" value="DinB_2"/>
    <property type="match status" value="1"/>
</dbReference>
<reference evidence="2" key="1">
    <citation type="submission" date="2020-08" db="EMBL/GenBank/DDBJ databases">
        <title>Hyunsoonleella sp. strain SJ7 genome sequencing and assembly.</title>
        <authorList>
            <person name="Kim I."/>
        </authorList>
    </citation>
    <scope>NUCLEOTIDE SEQUENCE</scope>
    <source>
        <strain evidence="2">SJ7</strain>
    </source>
</reference>
<evidence type="ECO:0000259" key="1">
    <source>
        <dbReference type="Pfam" id="PF12867"/>
    </source>
</evidence>
<dbReference type="InterPro" id="IPR034660">
    <property type="entry name" value="DinB/YfiT-like"/>
</dbReference>
<dbReference type="Gene3D" id="1.20.120.450">
    <property type="entry name" value="dinb family like domain"/>
    <property type="match status" value="1"/>
</dbReference>
<sequence>MNRRKLLALIGISPLAFISSKLPVTETTIVNILIKRWKKSKTYTLAVFEAMPQEAIEYSPNIEQMSFAQHFMHIGFTNNSFIGVLMDKQTYPDFEGLLKADFFIDRPDGVSLFHPDFMKTKGSKAKKGLVKKYLEDTFDYVISSLSKLDDDTLKRGAAKEKPWYLQGHTHLDLVLRAENHTSHHRAQAIGYLRLNGIRPPGYSKHNTL</sequence>
<gene>
    <name evidence="2" type="ORF">H7U19_14770</name>
</gene>
<organism evidence="2 3">
    <name type="scientific">Hyunsoonleella aquatilis</name>
    <dbReference type="NCBI Taxonomy" id="2762758"/>
    <lineage>
        <taxon>Bacteria</taxon>
        <taxon>Pseudomonadati</taxon>
        <taxon>Bacteroidota</taxon>
        <taxon>Flavobacteriia</taxon>
        <taxon>Flavobacteriales</taxon>
        <taxon>Flavobacteriaceae</taxon>
    </lineage>
</organism>
<name>A0A923HI08_9FLAO</name>
<evidence type="ECO:0000313" key="2">
    <source>
        <dbReference type="EMBL" id="MBC3759675.1"/>
    </source>
</evidence>
<proteinExistence type="predicted"/>
<dbReference type="AlphaFoldDB" id="A0A923HI08"/>
<protein>
    <submittedName>
        <fullName evidence="2">DinB family protein</fullName>
    </submittedName>
</protein>
<dbReference type="SUPFAM" id="SSF109854">
    <property type="entry name" value="DinB/YfiT-like putative metalloenzymes"/>
    <property type="match status" value="1"/>
</dbReference>
<feature type="domain" description="DinB-like" evidence="1">
    <location>
        <begin position="39"/>
        <end position="188"/>
    </location>
</feature>